<keyword evidence="2" id="KW-1185">Reference proteome</keyword>
<reference evidence="1" key="1">
    <citation type="submission" date="2021-03" db="EMBL/GenBank/DDBJ databases">
        <title>Draft genome sequence of rust myrtle Austropuccinia psidii MF-1, a brazilian biotype.</title>
        <authorList>
            <person name="Quecine M.C."/>
            <person name="Pachon D.M.R."/>
            <person name="Bonatelli M.L."/>
            <person name="Correr F.H."/>
            <person name="Franceschini L.M."/>
            <person name="Leite T.F."/>
            <person name="Margarido G.R.A."/>
            <person name="Almeida C.A."/>
            <person name="Ferrarezi J.A."/>
            <person name="Labate C.A."/>
        </authorList>
    </citation>
    <scope>NUCLEOTIDE SEQUENCE</scope>
    <source>
        <strain evidence="1">MF-1</strain>
    </source>
</reference>
<dbReference type="EMBL" id="AVOT02030232">
    <property type="protein sequence ID" value="MBW0523364.1"/>
    <property type="molecule type" value="Genomic_DNA"/>
</dbReference>
<evidence type="ECO:0000313" key="1">
    <source>
        <dbReference type="EMBL" id="MBW0523364.1"/>
    </source>
</evidence>
<gene>
    <name evidence="1" type="ORF">O181_063079</name>
</gene>
<evidence type="ECO:0000313" key="2">
    <source>
        <dbReference type="Proteomes" id="UP000765509"/>
    </source>
</evidence>
<comment type="caution">
    <text evidence="1">The sequence shown here is derived from an EMBL/GenBank/DDBJ whole genome shotgun (WGS) entry which is preliminary data.</text>
</comment>
<organism evidence="1 2">
    <name type="scientific">Austropuccinia psidii MF-1</name>
    <dbReference type="NCBI Taxonomy" id="1389203"/>
    <lineage>
        <taxon>Eukaryota</taxon>
        <taxon>Fungi</taxon>
        <taxon>Dikarya</taxon>
        <taxon>Basidiomycota</taxon>
        <taxon>Pucciniomycotina</taxon>
        <taxon>Pucciniomycetes</taxon>
        <taxon>Pucciniales</taxon>
        <taxon>Sphaerophragmiaceae</taxon>
        <taxon>Austropuccinia</taxon>
    </lineage>
</organism>
<sequence>MLMRPQPPPDEIPTLPPISALTTPYASAPRLILPSAYNHYAPEVPSSYASNAALTPAYHPYACGVPS</sequence>
<dbReference type="AlphaFoldDB" id="A0A9Q3ELD9"/>
<accession>A0A9Q3ELD9</accession>
<dbReference type="Proteomes" id="UP000765509">
    <property type="component" value="Unassembled WGS sequence"/>
</dbReference>
<protein>
    <submittedName>
        <fullName evidence="1">Uncharacterized protein</fullName>
    </submittedName>
</protein>
<proteinExistence type="predicted"/>
<name>A0A9Q3ELD9_9BASI</name>